<sequence length="320" mass="37142">MNTLLSRVVPFVLLNVMIGIIAFTSKLANQTKHSSNQQDHSHQNHQNQSHNHHQQQQQQFQQKKNWLARSPSILERVRSINLYSYKSQEPNLVTSSTSATTNFSFEHVQKHENSSQYIFEQPHQENHHESTPQPQVHVQYTFGHTQEENTQKSNAFSTNIKEFASNNDNAEHLEQEQHHQEEEEEVEDVFEEEVEDVFEEDGDELESLDEVYTNSTLNHLTRTKSDTDPCSGEAPQKLPTKIRKSASMKSSFGHFEAEDIVETLRPKTMREMGVAKMTEMDHGVDAKADNFISMFRNQLKLQRMDSIIRYKEMITRGSEK</sequence>
<dbReference type="Pfam" id="PF05553">
    <property type="entry name" value="DUF761"/>
    <property type="match status" value="1"/>
</dbReference>
<keyword evidence="2" id="KW-0472">Membrane</keyword>
<proteinExistence type="predicted"/>
<protein>
    <submittedName>
        <fullName evidence="3">Uncharacterized protein</fullName>
    </submittedName>
</protein>
<evidence type="ECO:0000256" key="1">
    <source>
        <dbReference type="SAM" id="MobiDB-lite"/>
    </source>
</evidence>
<dbReference type="PANTHER" id="PTHR33098">
    <property type="entry name" value="COTTON FIBER (DUF761)"/>
    <property type="match status" value="1"/>
</dbReference>
<evidence type="ECO:0000313" key="4">
    <source>
        <dbReference type="Proteomes" id="UP001454036"/>
    </source>
</evidence>
<dbReference type="PANTHER" id="PTHR33098:SF53">
    <property type="entry name" value="OS05G0540900 PROTEIN"/>
    <property type="match status" value="1"/>
</dbReference>
<name>A0AAV3PLK3_LITER</name>
<dbReference type="EMBL" id="BAABME010001712">
    <property type="protein sequence ID" value="GAA0151083.1"/>
    <property type="molecule type" value="Genomic_DNA"/>
</dbReference>
<gene>
    <name evidence="3" type="ORF">LIER_09877</name>
</gene>
<organism evidence="3 4">
    <name type="scientific">Lithospermum erythrorhizon</name>
    <name type="common">Purple gromwell</name>
    <name type="synonym">Lithospermum officinale var. erythrorhizon</name>
    <dbReference type="NCBI Taxonomy" id="34254"/>
    <lineage>
        <taxon>Eukaryota</taxon>
        <taxon>Viridiplantae</taxon>
        <taxon>Streptophyta</taxon>
        <taxon>Embryophyta</taxon>
        <taxon>Tracheophyta</taxon>
        <taxon>Spermatophyta</taxon>
        <taxon>Magnoliopsida</taxon>
        <taxon>eudicotyledons</taxon>
        <taxon>Gunneridae</taxon>
        <taxon>Pentapetalae</taxon>
        <taxon>asterids</taxon>
        <taxon>lamiids</taxon>
        <taxon>Boraginales</taxon>
        <taxon>Boraginaceae</taxon>
        <taxon>Boraginoideae</taxon>
        <taxon>Lithospermeae</taxon>
        <taxon>Lithospermum</taxon>
    </lineage>
</organism>
<feature type="compositionally biased region" description="Low complexity" evidence="1">
    <location>
        <begin position="33"/>
        <end position="62"/>
    </location>
</feature>
<accession>A0AAV3PLK3</accession>
<feature type="transmembrane region" description="Helical" evidence="2">
    <location>
        <begin position="6"/>
        <end position="24"/>
    </location>
</feature>
<keyword evidence="2" id="KW-0812">Transmembrane</keyword>
<reference evidence="3 4" key="1">
    <citation type="submission" date="2024-01" db="EMBL/GenBank/DDBJ databases">
        <title>The complete chloroplast genome sequence of Lithospermum erythrorhizon: insights into the phylogenetic relationship among Boraginaceae species and the maternal lineages of purple gromwells.</title>
        <authorList>
            <person name="Okada T."/>
            <person name="Watanabe K."/>
        </authorList>
    </citation>
    <scope>NUCLEOTIDE SEQUENCE [LARGE SCALE GENOMIC DNA]</scope>
</reference>
<keyword evidence="4" id="KW-1185">Reference proteome</keyword>
<keyword evidence="2" id="KW-1133">Transmembrane helix</keyword>
<evidence type="ECO:0000313" key="3">
    <source>
        <dbReference type="EMBL" id="GAA0151083.1"/>
    </source>
</evidence>
<comment type="caution">
    <text evidence="3">The sequence shown here is derived from an EMBL/GenBank/DDBJ whole genome shotgun (WGS) entry which is preliminary data.</text>
</comment>
<feature type="region of interest" description="Disordered" evidence="1">
    <location>
        <begin position="31"/>
        <end position="65"/>
    </location>
</feature>
<dbReference type="Proteomes" id="UP001454036">
    <property type="component" value="Unassembled WGS sequence"/>
</dbReference>
<evidence type="ECO:0000256" key="2">
    <source>
        <dbReference type="SAM" id="Phobius"/>
    </source>
</evidence>
<dbReference type="AlphaFoldDB" id="A0AAV3PLK3"/>
<dbReference type="InterPro" id="IPR008480">
    <property type="entry name" value="DUF761_pln"/>
</dbReference>